<dbReference type="GO" id="GO:0004672">
    <property type="term" value="F:protein kinase activity"/>
    <property type="evidence" value="ECO:0007669"/>
    <property type="project" value="InterPro"/>
</dbReference>
<dbReference type="InterPro" id="IPR000719">
    <property type="entry name" value="Prot_kinase_dom"/>
</dbReference>
<evidence type="ECO:0000256" key="1">
    <source>
        <dbReference type="SAM" id="MobiDB-lite"/>
    </source>
</evidence>
<protein>
    <submittedName>
        <fullName evidence="3">Kinase-like domain-containing protein</fullName>
    </submittedName>
</protein>
<dbReference type="EMBL" id="KZ991489">
    <property type="protein sequence ID" value="RKP22931.1"/>
    <property type="molecule type" value="Genomic_DNA"/>
</dbReference>
<dbReference type="PANTHER" id="PTHR44167">
    <property type="entry name" value="OVARIAN-SPECIFIC SERINE/THREONINE-PROTEIN KINASE LOK-RELATED"/>
    <property type="match status" value="1"/>
</dbReference>
<dbReference type="PANTHER" id="PTHR44167:SF24">
    <property type="entry name" value="SERINE_THREONINE-PROTEIN KINASE CHK2"/>
    <property type="match status" value="1"/>
</dbReference>
<proteinExistence type="predicted"/>
<accession>A0A4P9YUP6</accession>
<evidence type="ECO:0000313" key="4">
    <source>
        <dbReference type="Proteomes" id="UP000278143"/>
    </source>
</evidence>
<name>A0A4P9YUP6_9FUNG</name>
<feature type="region of interest" description="Disordered" evidence="1">
    <location>
        <begin position="153"/>
        <end position="176"/>
    </location>
</feature>
<dbReference type="InterPro" id="IPR008271">
    <property type="entry name" value="Ser/Thr_kinase_AS"/>
</dbReference>
<keyword evidence="4" id="KW-1185">Reference proteome</keyword>
<evidence type="ECO:0000313" key="3">
    <source>
        <dbReference type="EMBL" id="RKP22931.1"/>
    </source>
</evidence>
<feature type="domain" description="Protein kinase" evidence="2">
    <location>
        <begin position="1"/>
        <end position="176"/>
    </location>
</feature>
<dbReference type="Gene3D" id="1.10.510.10">
    <property type="entry name" value="Transferase(Phosphotransferase) domain 1"/>
    <property type="match status" value="1"/>
</dbReference>
<dbReference type="GO" id="GO:0005524">
    <property type="term" value="F:ATP binding"/>
    <property type="evidence" value="ECO:0007669"/>
    <property type="project" value="InterPro"/>
</dbReference>
<dbReference type="Proteomes" id="UP000278143">
    <property type="component" value="Unassembled WGS sequence"/>
</dbReference>
<keyword evidence="3" id="KW-0808">Transferase</keyword>
<dbReference type="Pfam" id="PF00069">
    <property type="entry name" value="Pkinase"/>
    <property type="match status" value="1"/>
</dbReference>
<dbReference type="AlphaFoldDB" id="A0A4P9YUP6"/>
<keyword evidence="3" id="KW-0418">Kinase</keyword>
<sequence>MEMEKTTLEKVQEGVFETNDPRCKKLHYAHTYFFKYHRQFRTAIPIFYQLLASVSYLHCLGIAHMDIKLENILIHNTKALVPMIKLRGTPGYIPPESYLMDTYDIYIYGYPMDALMLVDSWSIAATMYNLLVGITPYVRDPWLSVSDTASSSISWSPRSHAPDPMEAVGENGPPRP</sequence>
<dbReference type="OrthoDB" id="10252171at2759"/>
<dbReference type="PROSITE" id="PS00108">
    <property type="entry name" value="PROTEIN_KINASE_ST"/>
    <property type="match status" value="1"/>
</dbReference>
<evidence type="ECO:0000259" key="2">
    <source>
        <dbReference type="PROSITE" id="PS50011"/>
    </source>
</evidence>
<gene>
    <name evidence="3" type="ORF">SYNPS1DRAFT_25128</name>
</gene>
<dbReference type="InterPro" id="IPR011009">
    <property type="entry name" value="Kinase-like_dom_sf"/>
</dbReference>
<dbReference type="SMART" id="SM00220">
    <property type="entry name" value="S_TKc"/>
    <property type="match status" value="1"/>
</dbReference>
<reference evidence="4" key="1">
    <citation type="journal article" date="2018" name="Nat. Microbiol.">
        <title>Leveraging single-cell genomics to expand the fungal tree of life.</title>
        <authorList>
            <person name="Ahrendt S.R."/>
            <person name="Quandt C.A."/>
            <person name="Ciobanu D."/>
            <person name="Clum A."/>
            <person name="Salamov A."/>
            <person name="Andreopoulos B."/>
            <person name="Cheng J.F."/>
            <person name="Woyke T."/>
            <person name="Pelin A."/>
            <person name="Henrissat B."/>
            <person name="Reynolds N.K."/>
            <person name="Benny G.L."/>
            <person name="Smith M.E."/>
            <person name="James T.Y."/>
            <person name="Grigoriev I.V."/>
        </authorList>
    </citation>
    <scope>NUCLEOTIDE SEQUENCE [LARGE SCALE GENOMIC DNA]</scope>
    <source>
        <strain evidence="4">Benny S71-1</strain>
    </source>
</reference>
<dbReference type="SUPFAM" id="SSF56112">
    <property type="entry name" value="Protein kinase-like (PK-like)"/>
    <property type="match status" value="1"/>
</dbReference>
<dbReference type="PROSITE" id="PS50011">
    <property type="entry name" value="PROTEIN_KINASE_DOM"/>
    <property type="match status" value="1"/>
</dbReference>
<organism evidence="3 4">
    <name type="scientific">Syncephalis pseudoplumigaleata</name>
    <dbReference type="NCBI Taxonomy" id="1712513"/>
    <lineage>
        <taxon>Eukaryota</taxon>
        <taxon>Fungi</taxon>
        <taxon>Fungi incertae sedis</taxon>
        <taxon>Zoopagomycota</taxon>
        <taxon>Zoopagomycotina</taxon>
        <taxon>Zoopagomycetes</taxon>
        <taxon>Zoopagales</taxon>
        <taxon>Piptocephalidaceae</taxon>
        <taxon>Syncephalis</taxon>
    </lineage>
</organism>